<keyword evidence="5" id="KW-0539">Nucleus</keyword>
<dbReference type="SMART" id="SM00380">
    <property type="entry name" value="AP2"/>
    <property type="match status" value="1"/>
</dbReference>
<dbReference type="Gene3D" id="3.30.730.10">
    <property type="entry name" value="AP2/ERF domain"/>
    <property type="match status" value="1"/>
</dbReference>
<evidence type="ECO:0000256" key="2">
    <source>
        <dbReference type="ARBA" id="ARBA00023015"/>
    </source>
</evidence>
<comment type="similarity">
    <text evidence="6">Belongs to the AP2/ERF transcription factor family. ERF subfamily.</text>
</comment>
<dbReference type="GeneID" id="116194624"/>
<dbReference type="PANTHER" id="PTHR31190:SF181">
    <property type="entry name" value="OS02G0764700 PROTEIN"/>
    <property type="match status" value="1"/>
</dbReference>
<comment type="subcellular location">
    <subcellularLocation>
        <location evidence="1">Nucleus</location>
    </subcellularLocation>
</comment>
<evidence type="ECO:0000256" key="5">
    <source>
        <dbReference type="ARBA" id="ARBA00023242"/>
    </source>
</evidence>
<dbReference type="PROSITE" id="PS51032">
    <property type="entry name" value="AP2_ERF"/>
    <property type="match status" value="1"/>
</dbReference>
<dbReference type="PRINTS" id="PR00367">
    <property type="entry name" value="ETHRSPELEMNT"/>
</dbReference>
<sequence length="250" mass="27725">MQQSTIPMFSGQPLPARLAQDQYDELSVIFSACTDTARLQEYYFPPLQSVPAAVTVPSLICESCRIEGCLGCEFFPQHIPAAEAEEEGTGSKKRKRRQRKNQYRGVRQRPWGKWAAEIRDPRRAVRVWLGTFVTAEEAARAYDKAAIEFRGARAKLNFPNTEYYSLKPRSDVDETRSSSAGEDNGVEVSKPVSSGEDNGVEVLKPTNMMEKSGAGLGEQGVGDFWGIFGGGGDDDGDQELKQLMMLLWSD</sequence>
<comment type="caution">
    <text evidence="7">The sequence shown here is derived from an EMBL/GenBank/DDBJ whole genome shotgun (WGS) entry which is preliminary data.</text>
</comment>
<dbReference type="GO" id="GO:0009873">
    <property type="term" value="P:ethylene-activated signaling pathway"/>
    <property type="evidence" value="ECO:0007669"/>
    <property type="project" value="InterPro"/>
</dbReference>
<keyword evidence="2" id="KW-0805">Transcription regulation</keyword>
<accession>A0A2I0HP94</accession>
<evidence type="ECO:0000313" key="7">
    <source>
        <dbReference type="EMBL" id="PKI33557.1"/>
    </source>
</evidence>
<dbReference type="SUPFAM" id="SSF54171">
    <property type="entry name" value="DNA-binding domain"/>
    <property type="match status" value="1"/>
</dbReference>
<dbReference type="GO" id="GO:0003700">
    <property type="term" value="F:DNA-binding transcription factor activity"/>
    <property type="evidence" value="ECO:0007669"/>
    <property type="project" value="InterPro"/>
</dbReference>
<evidence type="ECO:0000256" key="3">
    <source>
        <dbReference type="ARBA" id="ARBA00023125"/>
    </source>
</evidence>
<keyword evidence="3" id="KW-0238">DNA-binding</keyword>
<evidence type="ECO:0000256" key="6">
    <source>
        <dbReference type="ARBA" id="ARBA00024343"/>
    </source>
</evidence>
<evidence type="ECO:0000256" key="1">
    <source>
        <dbReference type="ARBA" id="ARBA00004123"/>
    </source>
</evidence>
<dbReference type="FunFam" id="3.30.730.10:FF:000001">
    <property type="entry name" value="Ethylene-responsive transcription factor 2"/>
    <property type="match status" value="1"/>
</dbReference>
<dbReference type="CDD" id="cd00018">
    <property type="entry name" value="AP2"/>
    <property type="match status" value="1"/>
</dbReference>
<keyword evidence="4" id="KW-0804">Transcription</keyword>
<name>A0A2I0HP94_PUNGR</name>
<dbReference type="GO" id="GO:0003677">
    <property type="term" value="F:DNA binding"/>
    <property type="evidence" value="ECO:0007669"/>
    <property type="project" value="UniProtKB-KW"/>
</dbReference>
<dbReference type="AlphaFoldDB" id="A0A2I0HP94"/>
<protein>
    <submittedName>
        <fullName evidence="7">Uncharacterized protein</fullName>
    </submittedName>
</protein>
<evidence type="ECO:0000313" key="8">
    <source>
        <dbReference type="Proteomes" id="UP000233551"/>
    </source>
</evidence>
<evidence type="ECO:0000256" key="4">
    <source>
        <dbReference type="ARBA" id="ARBA00023163"/>
    </source>
</evidence>
<dbReference type="InterPro" id="IPR044808">
    <property type="entry name" value="ERF_plant"/>
</dbReference>
<dbReference type="PANTHER" id="PTHR31190">
    <property type="entry name" value="DNA-BINDING DOMAIN"/>
    <property type="match status" value="1"/>
</dbReference>
<dbReference type="OrthoDB" id="642765at2759"/>
<dbReference type="InterPro" id="IPR001471">
    <property type="entry name" value="AP2/ERF_dom"/>
</dbReference>
<dbReference type="Proteomes" id="UP000233551">
    <property type="component" value="Unassembled WGS sequence"/>
</dbReference>
<keyword evidence="8" id="KW-1185">Reference proteome</keyword>
<proteinExistence type="inferred from homology"/>
<reference evidence="7 8" key="1">
    <citation type="submission" date="2017-11" db="EMBL/GenBank/DDBJ databases">
        <title>De-novo sequencing of pomegranate (Punica granatum L.) genome.</title>
        <authorList>
            <person name="Akparov Z."/>
            <person name="Amiraslanov A."/>
            <person name="Hajiyeva S."/>
            <person name="Abbasov M."/>
            <person name="Kaur K."/>
            <person name="Hamwieh A."/>
            <person name="Solovyev V."/>
            <person name="Salamov A."/>
            <person name="Braich B."/>
            <person name="Kosarev P."/>
            <person name="Mahmoud A."/>
            <person name="Hajiyev E."/>
            <person name="Babayeva S."/>
            <person name="Izzatullayeva V."/>
            <person name="Mammadov A."/>
            <person name="Mammadov A."/>
            <person name="Sharifova S."/>
            <person name="Ojaghi J."/>
            <person name="Eynullazada K."/>
            <person name="Bayramov B."/>
            <person name="Abdulazimova A."/>
            <person name="Shahmuradov I."/>
        </authorList>
    </citation>
    <scope>NUCLEOTIDE SEQUENCE [LARGE SCALE GENOMIC DNA]</scope>
    <source>
        <strain evidence="8">cv. AG2017</strain>
        <tissue evidence="7">Leaf</tissue>
    </source>
</reference>
<organism evidence="7 8">
    <name type="scientific">Punica granatum</name>
    <name type="common">Pomegranate</name>
    <dbReference type="NCBI Taxonomy" id="22663"/>
    <lineage>
        <taxon>Eukaryota</taxon>
        <taxon>Viridiplantae</taxon>
        <taxon>Streptophyta</taxon>
        <taxon>Embryophyta</taxon>
        <taxon>Tracheophyta</taxon>
        <taxon>Spermatophyta</taxon>
        <taxon>Magnoliopsida</taxon>
        <taxon>eudicotyledons</taxon>
        <taxon>Gunneridae</taxon>
        <taxon>Pentapetalae</taxon>
        <taxon>rosids</taxon>
        <taxon>malvids</taxon>
        <taxon>Myrtales</taxon>
        <taxon>Lythraceae</taxon>
        <taxon>Punica</taxon>
    </lineage>
</organism>
<dbReference type="GO" id="GO:0005634">
    <property type="term" value="C:nucleus"/>
    <property type="evidence" value="ECO:0007669"/>
    <property type="project" value="UniProtKB-SubCell"/>
</dbReference>
<dbReference type="STRING" id="22663.A0A2I0HP94"/>
<dbReference type="InterPro" id="IPR036955">
    <property type="entry name" value="AP2/ERF_dom_sf"/>
</dbReference>
<gene>
    <name evidence="7" type="ORF">CRG98_046113</name>
</gene>
<dbReference type="InterPro" id="IPR016177">
    <property type="entry name" value="DNA-bd_dom_sf"/>
</dbReference>
<dbReference type="EMBL" id="PGOL01006560">
    <property type="protein sequence ID" value="PKI33557.1"/>
    <property type="molecule type" value="Genomic_DNA"/>
</dbReference>
<dbReference type="Pfam" id="PF00847">
    <property type="entry name" value="AP2"/>
    <property type="match status" value="1"/>
</dbReference>